<dbReference type="RefSeq" id="WP_166928973.1">
    <property type="nucleotide sequence ID" value="NZ_BAAADD010000011.1"/>
</dbReference>
<keyword evidence="2" id="KW-1185">Reference proteome</keyword>
<protein>
    <recommendedName>
        <fullName evidence="3">Ribbon-helix-helix protein CopG domain-containing protein</fullName>
    </recommendedName>
</protein>
<comment type="caution">
    <text evidence="1">The sequence shown here is derived from an EMBL/GenBank/DDBJ whole genome shotgun (WGS) entry which is preliminary data.</text>
</comment>
<name>A0ABP3Q646_9PROT</name>
<sequence length="116" mass="13577">MKPRHQFYLDPPIQEELDRLCREPGTTRSAIVNAALRSYFAAKGASELERMFRMRLERMNECLDRLERNQHVTIESLALFIRYELGITPPLPANEQAMAQSLGRDRFQHFLEQVSL</sequence>
<dbReference type="Proteomes" id="UP001499951">
    <property type="component" value="Unassembled WGS sequence"/>
</dbReference>
<organism evidence="1 2">
    <name type="scientific">Rhizomicrobium electricum</name>
    <dbReference type="NCBI Taxonomy" id="480070"/>
    <lineage>
        <taxon>Bacteria</taxon>
        <taxon>Pseudomonadati</taxon>
        <taxon>Pseudomonadota</taxon>
        <taxon>Alphaproteobacteria</taxon>
        <taxon>Micropepsales</taxon>
        <taxon>Micropepsaceae</taxon>
        <taxon>Rhizomicrobium</taxon>
    </lineage>
</organism>
<dbReference type="InterPro" id="IPR013321">
    <property type="entry name" value="Arc_rbn_hlx_hlx"/>
</dbReference>
<gene>
    <name evidence="1" type="ORF">GCM10008942_36280</name>
</gene>
<accession>A0ABP3Q646</accession>
<reference evidence="2" key="1">
    <citation type="journal article" date="2019" name="Int. J. Syst. Evol. Microbiol.">
        <title>The Global Catalogue of Microorganisms (GCM) 10K type strain sequencing project: providing services to taxonomists for standard genome sequencing and annotation.</title>
        <authorList>
            <consortium name="The Broad Institute Genomics Platform"/>
            <consortium name="The Broad Institute Genome Sequencing Center for Infectious Disease"/>
            <person name="Wu L."/>
            <person name="Ma J."/>
        </authorList>
    </citation>
    <scope>NUCLEOTIDE SEQUENCE [LARGE SCALE GENOMIC DNA]</scope>
    <source>
        <strain evidence="2">JCM 15089</strain>
    </source>
</reference>
<evidence type="ECO:0000313" key="1">
    <source>
        <dbReference type="EMBL" id="GAA0584136.1"/>
    </source>
</evidence>
<proteinExistence type="predicted"/>
<dbReference type="Gene3D" id="1.10.1220.10">
    <property type="entry name" value="Met repressor-like"/>
    <property type="match status" value="1"/>
</dbReference>
<evidence type="ECO:0008006" key="3">
    <source>
        <dbReference type="Google" id="ProtNLM"/>
    </source>
</evidence>
<dbReference type="EMBL" id="BAAADD010000011">
    <property type="protein sequence ID" value="GAA0584136.1"/>
    <property type="molecule type" value="Genomic_DNA"/>
</dbReference>
<evidence type="ECO:0000313" key="2">
    <source>
        <dbReference type="Proteomes" id="UP001499951"/>
    </source>
</evidence>